<accession>A0AAN7NKN9</accession>
<gene>
    <name evidence="1" type="ORF">QYF61_014736</name>
</gene>
<keyword evidence="2" id="KW-1185">Reference proteome</keyword>
<name>A0AAN7NKN9_MYCAM</name>
<comment type="caution">
    <text evidence="1">The sequence shown here is derived from an EMBL/GenBank/DDBJ whole genome shotgun (WGS) entry which is preliminary data.</text>
</comment>
<dbReference type="EMBL" id="JAUNZN010000002">
    <property type="protein sequence ID" value="KAK4827142.1"/>
    <property type="molecule type" value="Genomic_DNA"/>
</dbReference>
<evidence type="ECO:0000313" key="1">
    <source>
        <dbReference type="EMBL" id="KAK4827142.1"/>
    </source>
</evidence>
<organism evidence="1 2">
    <name type="scientific">Mycteria americana</name>
    <name type="common">Wood stork</name>
    <dbReference type="NCBI Taxonomy" id="33587"/>
    <lineage>
        <taxon>Eukaryota</taxon>
        <taxon>Metazoa</taxon>
        <taxon>Chordata</taxon>
        <taxon>Craniata</taxon>
        <taxon>Vertebrata</taxon>
        <taxon>Euteleostomi</taxon>
        <taxon>Archelosauria</taxon>
        <taxon>Archosauria</taxon>
        <taxon>Dinosauria</taxon>
        <taxon>Saurischia</taxon>
        <taxon>Theropoda</taxon>
        <taxon>Coelurosauria</taxon>
        <taxon>Aves</taxon>
        <taxon>Neognathae</taxon>
        <taxon>Neoaves</taxon>
        <taxon>Aequornithes</taxon>
        <taxon>Ciconiiformes</taxon>
        <taxon>Ciconiidae</taxon>
        <taxon>Mycteria</taxon>
    </lineage>
</organism>
<dbReference type="AlphaFoldDB" id="A0AAN7NKN9"/>
<sequence>MSIQWSCKHKRSDGFGSPLQVLEGCYKVSPELSLLQAEQAQLSQPVFIEEVLQPSDHLHGPPLDLLPQVHVLLTLGAPDLNAVLQPRIRLGCKHTLPGHGELLINQHPQVLLLRAALNPFSTQPVFVLGIALTHVQDLALGLVELYGVRIGPTSQACQGPSGWHLFPPASAPHSLVLLADLLRVHSIPLSMSLTKMLNSAGPNTDPWGTPLITGLHLDIEPLTATL</sequence>
<reference evidence="1 2" key="1">
    <citation type="journal article" date="2023" name="J. Hered.">
        <title>Chromosome-level genome of the wood stork (Mycteria americana) provides insight into avian chromosome evolution.</title>
        <authorList>
            <person name="Flamio R. Jr."/>
            <person name="Ramstad K.M."/>
        </authorList>
    </citation>
    <scope>NUCLEOTIDE SEQUENCE [LARGE SCALE GENOMIC DNA]</scope>
    <source>
        <strain evidence="1">JAX WOST 10</strain>
    </source>
</reference>
<proteinExistence type="predicted"/>
<dbReference type="Proteomes" id="UP001333110">
    <property type="component" value="Unassembled WGS sequence"/>
</dbReference>
<evidence type="ECO:0000313" key="2">
    <source>
        <dbReference type="Proteomes" id="UP001333110"/>
    </source>
</evidence>
<protein>
    <submittedName>
        <fullName evidence="1">Uncharacterized protein</fullName>
    </submittedName>
</protein>